<dbReference type="EMBL" id="CAMXCT010004146">
    <property type="protein sequence ID" value="CAI4007865.1"/>
    <property type="molecule type" value="Genomic_DNA"/>
</dbReference>
<name>A0A9P1DCP2_9DINO</name>
<dbReference type="Proteomes" id="UP001152797">
    <property type="component" value="Unassembled WGS sequence"/>
</dbReference>
<accession>A0A9P1DCP2</accession>
<dbReference type="EMBL" id="CAMXCT030004146">
    <property type="protein sequence ID" value="CAL4795177.1"/>
    <property type="molecule type" value="Genomic_DNA"/>
</dbReference>
<dbReference type="Gene3D" id="3.40.50.150">
    <property type="entry name" value="Vaccinia Virus protein VP39"/>
    <property type="match status" value="1"/>
</dbReference>
<evidence type="ECO:0000313" key="2">
    <source>
        <dbReference type="EMBL" id="CAL1161240.1"/>
    </source>
</evidence>
<comment type="caution">
    <text evidence="1">The sequence shown here is derived from an EMBL/GenBank/DDBJ whole genome shotgun (WGS) entry which is preliminary data.</text>
</comment>
<evidence type="ECO:0000313" key="3">
    <source>
        <dbReference type="Proteomes" id="UP001152797"/>
    </source>
</evidence>
<dbReference type="EMBL" id="CAMXCT020004146">
    <property type="protein sequence ID" value="CAL1161240.1"/>
    <property type="molecule type" value="Genomic_DNA"/>
</dbReference>
<dbReference type="InterPro" id="IPR029063">
    <property type="entry name" value="SAM-dependent_MTases_sf"/>
</dbReference>
<keyword evidence="3" id="KW-1185">Reference proteome</keyword>
<dbReference type="AlphaFoldDB" id="A0A9P1DCP2"/>
<gene>
    <name evidence="1" type="ORF">C1SCF055_LOCUS33387</name>
</gene>
<proteinExistence type="predicted"/>
<evidence type="ECO:0000313" key="1">
    <source>
        <dbReference type="EMBL" id="CAI4007865.1"/>
    </source>
</evidence>
<reference evidence="1" key="1">
    <citation type="submission" date="2022-10" db="EMBL/GenBank/DDBJ databases">
        <authorList>
            <person name="Chen Y."/>
            <person name="Dougan E. K."/>
            <person name="Chan C."/>
            <person name="Rhodes N."/>
            <person name="Thang M."/>
        </authorList>
    </citation>
    <scope>NUCLEOTIDE SEQUENCE</scope>
</reference>
<protein>
    <submittedName>
        <fullName evidence="1">Uncharacterized protein</fullName>
    </submittedName>
</protein>
<sequence length="347" mass="39157">MPMTNPKLEDMWKEIKALNDEDLSALALLIQEEHQARQRPEIQVHFQGISGELIESRKFKASTSTMDLKLAILPTLQLRGAGMAISLQSFDLICQERILKPSDLLASLGDGNQIIQVVMRRDPIRLTQKLKWPNIWRARRKSDPPLSPEFFVIKSSHNVVINDEKLFQTEDSQLWREIQPAGSLWQAILTSELSTRPAGSTLTLVNSVNSVNSALDVSLFADMMDTGRIYLMIEEDGIWDALQPWSNTRPWSDTSPEPLDVLVASVTETKEVLPLVARFRQYLHENSRVILATTAVRVEFPEVFFNECVKELRSAGLKPLEMLTLEPHFSGSAVIVAENEKRPAGSM</sequence>
<reference evidence="2" key="2">
    <citation type="submission" date="2024-04" db="EMBL/GenBank/DDBJ databases">
        <authorList>
            <person name="Chen Y."/>
            <person name="Shah S."/>
            <person name="Dougan E. K."/>
            <person name="Thang M."/>
            <person name="Chan C."/>
        </authorList>
    </citation>
    <scope>NUCLEOTIDE SEQUENCE [LARGE SCALE GENOMIC DNA]</scope>
</reference>
<organism evidence="1">
    <name type="scientific">Cladocopium goreaui</name>
    <dbReference type="NCBI Taxonomy" id="2562237"/>
    <lineage>
        <taxon>Eukaryota</taxon>
        <taxon>Sar</taxon>
        <taxon>Alveolata</taxon>
        <taxon>Dinophyceae</taxon>
        <taxon>Suessiales</taxon>
        <taxon>Symbiodiniaceae</taxon>
        <taxon>Cladocopium</taxon>
    </lineage>
</organism>